<evidence type="ECO:0000256" key="9">
    <source>
        <dbReference type="HAMAP-Rule" id="MF_01464"/>
    </source>
</evidence>
<feature type="transmembrane region" description="Helical" evidence="9">
    <location>
        <begin position="155"/>
        <end position="176"/>
    </location>
</feature>
<sequence>MRFNWDFDYIKISKYFYTFSIIITLLGILSLAVFGLNYGVDFRSGSNVDITASKSVTKEEIEPVLEEIGLAADEPQISAGSDRVNIRFPSVLNEEQESSLKASFNEKIDPEASFEVNTVDPEMAKELGRNAIYAVLLASLGIMIYVTIRFEWRFAVAAIVALLHDAFVVISIFSLFRWEVDLTFITAVLTIVGFSINDTIVVFDRIRENLRFSKIKTRTDLNEVVNRSISQTMTRSLYTTVTVFIASLFLFLLGGESIRMFSLAMVIGLVFGAYSSIFIASPLWAVLKGKQKPNHNNPSKTTP</sequence>
<feature type="transmembrane region" description="Helical" evidence="9">
    <location>
        <begin position="237"/>
        <end position="255"/>
    </location>
</feature>
<dbReference type="PANTHER" id="PTHR30081:SF8">
    <property type="entry name" value="PROTEIN TRANSLOCASE SUBUNIT SECF"/>
    <property type="match status" value="1"/>
</dbReference>
<reference evidence="11 12" key="1">
    <citation type="submission" date="2020-08" db="EMBL/GenBank/DDBJ databases">
        <title>A Genomic Blueprint of the Chicken Gut Microbiome.</title>
        <authorList>
            <person name="Gilroy R."/>
            <person name="Ravi A."/>
            <person name="Getino M."/>
            <person name="Pursley I."/>
            <person name="Horton D.L."/>
            <person name="Alikhan N.-F."/>
            <person name="Baker D."/>
            <person name="Gharbi K."/>
            <person name="Hall N."/>
            <person name="Watson M."/>
            <person name="Adriaenssens E.M."/>
            <person name="Foster-Nyarko E."/>
            <person name="Jarju S."/>
            <person name="Secka A."/>
            <person name="Antonio M."/>
            <person name="Oren A."/>
            <person name="Chaudhuri R."/>
            <person name="La Ragione R.M."/>
            <person name="Hildebrand F."/>
            <person name="Pallen M.J."/>
        </authorList>
    </citation>
    <scope>NUCLEOTIDE SEQUENCE [LARGE SCALE GENOMIC DNA]</scope>
    <source>
        <strain evidence="11 12">Sa2BVA9</strain>
    </source>
</reference>
<feature type="domain" description="Protein export membrane protein SecD/SecF C-terminal" evidence="10">
    <location>
        <begin position="111"/>
        <end position="288"/>
    </location>
</feature>
<evidence type="ECO:0000256" key="4">
    <source>
        <dbReference type="ARBA" id="ARBA00022692"/>
    </source>
</evidence>
<evidence type="ECO:0000256" key="8">
    <source>
        <dbReference type="ARBA" id="ARBA00023136"/>
    </source>
</evidence>
<dbReference type="InterPro" id="IPR048634">
    <property type="entry name" value="SecD_SecF_C"/>
</dbReference>
<evidence type="ECO:0000313" key="11">
    <source>
        <dbReference type="EMBL" id="MBD7967415.1"/>
    </source>
</evidence>
<comment type="subcellular location">
    <subcellularLocation>
        <location evidence="1 9">Cell membrane</location>
        <topology evidence="1 9">Multi-pass membrane protein</topology>
    </subcellularLocation>
</comment>
<comment type="caution">
    <text evidence="11">The sequence shown here is derived from an EMBL/GenBank/DDBJ whole genome shotgun (WGS) entry which is preliminary data.</text>
</comment>
<name>A0ABR8SVA4_9BACL</name>
<accession>A0ABR8SVA4</accession>
<evidence type="ECO:0000259" key="10">
    <source>
        <dbReference type="Pfam" id="PF02355"/>
    </source>
</evidence>
<dbReference type="NCBIfam" id="TIGR00966">
    <property type="entry name" value="transloc_SecF"/>
    <property type="match status" value="1"/>
</dbReference>
<keyword evidence="6 9" id="KW-1133">Transmembrane helix</keyword>
<evidence type="ECO:0000256" key="7">
    <source>
        <dbReference type="ARBA" id="ARBA00023010"/>
    </source>
</evidence>
<dbReference type="NCBIfam" id="TIGR00916">
    <property type="entry name" value="2A0604s01"/>
    <property type="match status" value="1"/>
</dbReference>
<dbReference type="EMBL" id="JACSQL010000002">
    <property type="protein sequence ID" value="MBD7967415.1"/>
    <property type="molecule type" value="Genomic_DNA"/>
</dbReference>
<keyword evidence="3 9" id="KW-1003">Cell membrane</keyword>
<feature type="transmembrane region" description="Helical" evidence="9">
    <location>
        <begin position="131"/>
        <end position="148"/>
    </location>
</feature>
<evidence type="ECO:0000256" key="2">
    <source>
        <dbReference type="ARBA" id="ARBA00022448"/>
    </source>
</evidence>
<dbReference type="InterPro" id="IPR022646">
    <property type="entry name" value="SecD/SecF_CS"/>
</dbReference>
<proteinExistence type="inferred from homology"/>
<keyword evidence="2 9" id="KW-0813">Transport</keyword>
<dbReference type="Pfam" id="PF07549">
    <property type="entry name" value="Sec_GG"/>
    <property type="match status" value="1"/>
</dbReference>
<dbReference type="InterPro" id="IPR005665">
    <property type="entry name" value="SecF_bac"/>
</dbReference>
<gene>
    <name evidence="9 11" type="primary">secF</name>
    <name evidence="11" type="ORF">H9647_05030</name>
</gene>
<dbReference type="Gene3D" id="1.20.1640.10">
    <property type="entry name" value="Multidrug efflux transporter AcrB transmembrane domain"/>
    <property type="match status" value="1"/>
</dbReference>
<dbReference type="SUPFAM" id="SSF82866">
    <property type="entry name" value="Multidrug efflux transporter AcrB transmembrane domain"/>
    <property type="match status" value="1"/>
</dbReference>
<organism evidence="11 12">
    <name type="scientific">Paenibacillus gallinarum</name>
    <dbReference type="NCBI Taxonomy" id="2762232"/>
    <lineage>
        <taxon>Bacteria</taxon>
        <taxon>Bacillati</taxon>
        <taxon>Bacillota</taxon>
        <taxon>Bacilli</taxon>
        <taxon>Bacillales</taxon>
        <taxon>Paenibacillaceae</taxon>
        <taxon>Paenibacillus</taxon>
    </lineage>
</organism>
<evidence type="ECO:0000256" key="3">
    <source>
        <dbReference type="ARBA" id="ARBA00022475"/>
    </source>
</evidence>
<keyword evidence="5 9" id="KW-0653">Protein transport</keyword>
<dbReference type="RefSeq" id="WP_191798692.1">
    <property type="nucleotide sequence ID" value="NZ_JACSQL010000002.1"/>
</dbReference>
<keyword evidence="8 9" id="KW-0472">Membrane</keyword>
<dbReference type="InterPro" id="IPR055344">
    <property type="entry name" value="SecD_SecF_C_bact"/>
</dbReference>
<comment type="caution">
    <text evidence="9">Lacks conserved residue(s) required for the propagation of feature annotation.</text>
</comment>
<keyword evidence="7 9" id="KW-0811">Translocation</keyword>
<keyword evidence="4 9" id="KW-0812">Transmembrane</keyword>
<dbReference type="InterPro" id="IPR022813">
    <property type="entry name" value="SecD/SecF_arch_bac"/>
</dbReference>
<dbReference type="InterPro" id="IPR022645">
    <property type="entry name" value="SecD/SecF_bac"/>
</dbReference>
<evidence type="ECO:0000256" key="5">
    <source>
        <dbReference type="ARBA" id="ARBA00022927"/>
    </source>
</evidence>
<dbReference type="PANTHER" id="PTHR30081">
    <property type="entry name" value="PROTEIN-EXPORT MEMBRANE PROTEIN SEC"/>
    <property type="match status" value="1"/>
</dbReference>
<keyword evidence="12" id="KW-1185">Reference proteome</keyword>
<comment type="similarity">
    <text evidence="9">Belongs to the SecD/SecF family. SecF subfamily.</text>
</comment>
<evidence type="ECO:0000313" key="12">
    <source>
        <dbReference type="Proteomes" id="UP000608071"/>
    </source>
</evidence>
<comment type="subunit">
    <text evidence="9">Forms a complex with SecD. Part of the essential Sec protein translocation apparatus which comprises SecA, SecYEG and auxiliary proteins SecDF. Other proteins may also be involved.</text>
</comment>
<protein>
    <recommendedName>
        <fullName evidence="9">Protein-export membrane protein SecF</fullName>
    </recommendedName>
</protein>
<dbReference type="HAMAP" id="MF_01464_B">
    <property type="entry name" value="SecF_B"/>
    <property type="match status" value="1"/>
</dbReference>
<dbReference type="Proteomes" id="UP000608071">
    <property type="component" value="Unassembled WGS sequence"/>
</dbReference>
<comment type="function">
    <text evidence="9">Part of the Sec protein translocase complex. Interacts with the SecYEG preprotein conducting channel. SecDF uses the proton motive force (PMF) to complete protein translocation after the ATP-dependent function of SecA.</text>
</comment>
<dbReference type="Pfam" id="PF02355">
    <property type="entry name" value="SecD_SecF_C"/>
    <property type="match status" value="1"/>
</dbReference>
<dbReference type="PRINTS" id="PR01755">
    <property type="entry name" value="SECFTRNLCASE"/>
</dbReference>
<feature type="transmembrane region" description="Helical" evidence="9">
    <location>
        <begin position="261"/>
        <end position="287"/>
    </location>
</feature>
<evidence type="ECO:0000256" key="6">
    <source>
        <dbReference type="ARBA" id="ARBA00022989"/>
    </source>
</evidence>
<feature type="transmembrane region" description="Helical" evidence="9">
    <location>
        <begin position="15"/>
        <end position="36"/>
    </location>
</feature>
<evidence type="ECO:0000256" key="1">
    <source>
        <dbReference type="ARBA" id="ARBA00004651"/>
    </source>
</evidence>